<sequence>MMRSVCWPRVLNGSWGDLCRQEAVTERYSFSRCLMTPALLTSILHSMTTASKPTFSARYNPIPTPSDNTCGSSFNKQQERNGYFRLPAAASHFPTYTNSTLNKSEGTGLN</sequence>
<organism evidence="1 2">
    <name type="scientific">Ameca splendens</name>
    <dbReference type="NCBI Taxonomy" id="208324"/>
    <lineage>
        <taxon>Eukaryota</taxon>
        <taxon>Metazoa</taxon>
        <taxon>Chordata</taxon>
        <taxon>Craniata</taxon>
        <taxon>Vertebrata</taxon>
        <taxon>Euteleostomi</taxon>
        <taxon>Actinopterygii</taxon>
        <taxon>Neopterygii</taxon>
        <taxon>Teleostei</taxon>
        <taxon>Neoteleostei</taxon>
        <taxon>Acanthomorphata</taxon>
        <taxon>Ovalentaria</taxon>
        <taxon>Atherinomorphae</taxon>
        <taxon>Cyprinodontiformes</taxon>
        <taxon>Goodeidae</taxon>
        <taxon>Ameca</taxon>
    </lineage>
</organism>
<keyword evidence="2" id="KW-1185">Reference proteome</keyword>
<protein>
    <submittedName>
        <fullName evidence="1">Uncharacterized protein</fullName>
    </submittedName>
</protein>
<accession>A0ABV0ZXA2</accession>
<comment type="caution">
    <text evidence="1">The sequence shown here is derived from an EMBL/GenBank/DDBJ whole genome shotgun (WGS) entry which is preliminary data.</text>
</comment>
<evidence type="ECO:0000313" key="2">
    <source>
        <dbReference type="Proteomes" id="UP001469553"/>
    </source>
</evidence>
<dbReference type="EMBL" id="JAHRIP010075730">
    <property type="protein sequence ID" value="MEQ2310457.1"/>
    <property type="molecule type" value="Genomic_DNA"/>
</dbReference>
<reference evidence="1 2" key="1">
    <citation type="submission" date="2021-06" db="EMBL/GenBank/DDBJ databases">
        <authorList>
            <person name="Palmer J.M."/>
        </authorList>
    </citation>
    <scope>NUCLEOTIDE SEQUENCE [LARGE SCALE GENOMIC DNA]</scope>
    <source>
        <strain evidence="1 2">AS_MEX2019</strain>
        <tissue evidence="1">Muscle</tissue>
    </source>
</reference>
<evidence type="ECO:0000313" key="1">
    <source>
        <dbReference type="EMBL" id="MEQ2310457.1"/>
    </source>
</evidence>
<name>A0ABV0ZXA2_9TELE</name>
<dbReference type="Proteomes" id="UP001469553">
    <property type="component" value="Unassembled WGS sequence"/>
</dbReference>
<proteinExistence type="predicted"/>
<gene>
    <name evidence="1" type="ORF">AMECASPLE_009014</name>
</gene>